<reference evidence="2" key="1">
    <citation type="submission" date="2022-11" db="UniProtKB">
        <authorList>
            <consortium name="WormBaseParasite"/>
        </authorList>
    </citation>
    <scope>IDENTIFICATION</scope>
</reference>
<accession>A0A914RQ59</accession>
<dbReference type="Proteomes" id="UP000887564">
    <property type="component" value="Unplaced"/>
</dbReference>
<organism evidence="1 2">
    <name type="scientific">Parascaris equorum</name>
    <name type="common">Equine roundworm</name>
    <dbReference type="NCBI Taxonomy" id="6256"/>
    <lineage>
        <taxon>Eukaryota</taxon>
        <taxon>Metazoa</taxon>
        <taxon>Ecdysozoa</taxon>
        <taxon>Nematoda</taxon>
        <taxon>Chromadorea</taxon>
        <taxon>Rhabditida</taxon>
        <taxon>Spirurina</taxon>
        <taxon>Ascaridomorpha</taxon>
        <taxon>Ascaridoidea</taxon>
        <taxon>Ascarididae</taxon>
        <taxon>Parascaris</taxon>
    </lineage>
</organism>
<evidence type="ECO:0000313" key="1">
    <source>
        <dbReference type="Proteomes" id="UP000887564"/>
    </source>
</evidence>
<keyword evidence="1" id="KW-1185">Reference proteome</keyword>
<dbReference type="AlphaFoldDB" id="A0A914RQ59"/>
<name>A0A914RQ59_PAREQ</name>
<sequence length="41" mass="4566">MVDEFTSDDEEFACDCIATKIHEALPGAPGRREIIMPRDVS</sequence>
<proteinExistence type="predicted"/>
<dbReference type="WBParaSite" id="PEQ_0000696301-mRNA-1">
    <property type="protein sequence ID" value="PEQ_0000696301-mRNA-1"/>
    <property type="gene ID" value="PEQ_0000696301"/>
</dbReference>
<protein>
    <submittedName>
        <fullName evidence="2">Uncharacterized protein</fullName>
    </submittedName>
</protein>
<evidence type="ECO:0000313" key="2">
    <source>
        <dbReference type="WBParaSite" id="PEQ_0000696301-mRNA-1"/>
    </source>
</evidence>